<reference evidence="11" key="2">
    <citation type="submission" date="2023-05" db="EMBL/GenBank/DDBJ databases">
        <authorList>
            <person name="Fouks B."/>
        </authorList>
    </citation>
    <scope>NUCLEOTIDE SEQUENCE</scope>
    <source>
        <strain evidence="11">Stay&amp;Tobe</strain>
        <tissue evidence="11">Testes</tissue>
    </source>
</reference>
<dbReference type="InterPro" id="IPR027417">
    <property type="entry name" value="P-loop_NTPase"/>
</dbReference>
<evidence type="ECO:0000256" key="1">
    <source>
        <dbReference type="ARBA" id="ARBA00004141"/>
    </source>
</evidence>
<dbReference type="InterPro" id="IPR003593">
    <property type="entry name" value="AAA+_ATPase"/>
</dbReference>
<evidence type="ECO:0000256" key="4">
    <source>
        <dbReference type="ARBA" id="ARBA00022741"/>
    </source>
</evidence>
<dbReference type="PANTHER" id="PTHR24223:SF448">
    <property type="entry name" value="FI20146P1-RELATED"/>
    <property type="match status" value="1"/>
</dbReference>
<organism evidence="11 12">
    <name type="scientific">Diploptera punctata</name>
    <name type="common">Pacific beetle cockroach</name>
    <dbReference type="NCBI Taxonomy" id="6984"/>
    <lineage>
        <taxon>Eukaryota</taxon>
        <taxon>Metazoa</taxon>
        <taxon>Ecdysozoa</taxon>
        <taxon>Arthropoda</taxon>
        <taxon>Hexapoda</taxon>
        <taxon>Insecta</taxon>
        <taxon>Pterygota</taxon>
        <taxon>Neoptera</taxon>
        <taxon>Polyneoptera</taxon>
        <taxon>Dictyoptera</taxon>
        <taxon>Blattodea</taxon>
        <taxon>Blaberoidea</taxon>
        <taxon>Blaberidae</taxon>
        <taxon>Diplopterinae</taxon>
        <taxon>Diploptera</taxon>
    </lineage>
</organism>
<accession>A0AAD8A3P9</accession>
<feature type="transmembrane region" description="Helical" evidence="8">
    <location>
        <begin position="462"/>
        <end position="481"/>
    </location>
</feature>
<dbReference type="PANTHER" id="PTHR24223">
    <property type="entry name" value="ATP-BINDING CASSETTE SUB-FAMILY C"/>
    <property type="match status" value="1"/>
</dbReference>
<dbReference type="SUPFAM" id="SSF52540">
    <property type="entry name" value="P-loop containing nucleoside triphosphate hydrolases"/>
    <property type="match status" value="2"/>
</dbReference>
<reference evidence="11" key="1">
    <citation type="journal article" date="2023" name="IScience">
        <title>Live-bearing cockroach genome reveals convergent evolutionary mechanisms linked to viviparity in insects and beyond.</title>
        <authorList>
            <person name="Fouks B."/>
            <person name="Harrison M.C."/>
            <person name="Mikhailova A.A."/>
            <person name="Marchal E."/>
            <person name="English S."/>
            <person name="Carruthers M."/>
            <person name="Jennings E.C."/>
            <person name="Chiamaka E.L."/>
            <person name="Frigard R.A."/>
            <person name="Pippel M."/>
            <person name="Attardo G.M."/>
            <person name="Benoit J.B."/>
            <person name="Bornberg-Bauer E."/>
            <person name="Tobe S.S."/>
        </authorList>
    </citation>
    <scope>NUCLEOTIDE SEQUENCE</scope>
    <source>
        <strain evidence="11">Stay&amp;Tobe</strain>
    </source>
</reference>
<dbReference type="GO" id="GO:0016020">
    <property type="term" value="C:membrane"/>
    <property type="evidence" value="ECO:0007669"/>
    <property type="project" value="UniProtKB-SubCell"/>
</dbReference>
<evidence type="ECO:0000256" key="6">
    <source>
        <dbReference type="ARBA" id="ARBA00022989"/>
    </source>
</evidence>
<dbReference type="InterPro" id="IPR050173">
    <property type="entry name" value="ABC_transporter_C-like"/>
</dbReference>
<dbReference type="PROSITE" id="PS50893">
    <property type="entry name" value="ABC_TRANSPORTER_2"/>
    <property type="match status" value="2"/>
</dbReference>
<keyword evidence="7 8" id="KW-0472">Membrane</keyword>
<evidence type="ECO:0000256" key="2">
    <source>
        <dbReference type="ARBA" id="ARBA00022448"/>
    </source>
</evidence>
<evidence type="ECO:0000256" key="5">
    <source>
        <dbReference type="ARBA" id="ARBA00022840"/>
    </source>
</evidence>
<keyword evidence="12" id="KW-1185">Reference proteome</keyword>
<sequence>TFLLYEETAHTREESNKTANNKSKLYFTRGVDIRDITAKWNEELSENTLTNLSVNVKPGEFVAIIGPVGAGKTSLFHAILKELSLSSGSILIGGSISYASQEPWLFTGSVRQNILFEQPMERIRYKQVVRVCALERDFELLPHGDRTVVGDRGVTLSGGQRARINLARAVYRKADIYLLDDPLSAVDAHVGRHLFEQCMCSFLKDKTRILATHQLQYLHTADNILILDNGRAIGMGTFAELQLKGILQLFHFRAVAYKNKSSTVNGKINIVVELNHSSVAGTEILQTAEMRSHGSVSFKVYREYFAAGGNWYLIVLVFVICVLSQIAISGGDYWMSYWTKVEEQHNYWNNSAVNTWLPDTETCIYVYAGIMVAIIIFALTSIMTFFKMCMKSSIKIHDTMFKSIIRGSVWFFNNIPAGQILNRFSKDIGDVDEILPGILLQTTQTMFFVIGVFVVIAIVNAWLLIPTAFVFVLFYMLRLFYIRSSRSIKRLEGIARSPVFSHLNASLQGLSTIRAFGAQSMLQEEFDNHQDIHSSSCYLLASSNRAFGLWLDLICIGYLTVVILSFLILNIEQFAGDVGLAITQTMGLLGLLQWSVRLSADAENLMTCVERVQEFNSVDKESPMESTLDRKPPADWPSFGKIEFYKVYLRYSIDEQPVLKNICITINPGEKVGIVGRTGAGKSSLITALFRLVELSNGSIKIDGVDVGFIGLHDLRSKISIIPQEPALFSGSLRENLDPFNQYTDAVLWSALEEVELKQAVEELPAGLSHKVSEGGSNFSVGQRQLLCLTRAIIRNNKILVLDEATANVNIMTDELIQATIRQKFTNCTVLTVAHRLHTVMDSDRIIVMDAGKVVEFNHSHLLLKNKNGKLYNMVQQTGSAMEDMLCKIAQIALKMLHSIILGIMCYKM</sequence>
<feature type="domain" description="ABC transmembrane type-1" evidence="10">
    <location>
        <begin position="315"/>
        <end position="604"/>
    </location>
</feature>
<dbReference type="Gene3D" id="3.40.50.300">
    <property type="entry name" value="P-loop containing nucleotide triphosphate hydrolases"/>
    <property type="match status" value="2"/>
</dbReference>
<evidence type="ECO:0000313" key="12">
    <source>
        <dbReference type="Proteomes" id="UP001233999"/>
    </source>
</evidence>
<dbReference type="FunFam" id="3.40.50.300:FF:000163">
    <property type="entry name" value="Multidrug resistance-associated protein member 4"/>
    <property type="match status" value="1"/>
</dbReference>
<feature type="domain" description="ABC transporter" evidence="9">
    <location>
        <begin position="642"/>
        <end position="876"/>
    </location>
</feature>
<feature type="transmembrane region" description="Helical" evidence="8">
    <location>
        <begin position="434"/>
        <end position="456"/>
    </location>
</feature>
<dbReference type="CDD" id="cd03250">
    <property type="entry name" value="ABCC_MRP_domain1"/>
    <property type="match status" value="1"/>
</dbReference>
<protein>
    <recommendedName>
        <fullName evidence="13">ATP-binding cassette, sub-family C (CFTR/MRP), member 4</fullName>
    </recommendedName>
</protein>
<dbReference type="InterPro" id="IPR044726">
    <property type="entry name" value="ABCC_6TM_D2"/>
</dbReference>
<keyword evidence="5" id="KW-0067">ATP-binding</keyword>
<dbReference type="GO" id="GO:0140359">
    <property type="term" value="F:ABC-type transporter activity"/>
    <property type="evidence" value="ECO:0007669"/>
    <property type="project" value="InterPro"/>
</dbReference>
<dbReference type="PROSITE" id="PS50929">
    <property type="entry name" value="ABC_TM1F"/>
    <property type="match status" value="1"/>
</dbReference>
<evidence type="ECO:0000256" key="7">
    <source>
        <dbReference type="ARBA" id="ARBA00023136"/>
    </source>
</evidence>
<dbReference type="PROSITE" id="PS00211">
    <property type="entry name" value="ABC_TRANSPORTER_1"/>
    <property type="match status" value="1"/>
</dbReference>
<dbReference type="AlphaFoldDB" id="A0AAD8A3P9"/>
<feature type="domain" description="ABC transporter" evidence="9">
    <location>
        <begin position="31"/>
        <end position="254"/>
    </location>
</feature>
<dbReference type="Proteomes" id="UP001233999">
    <property type="component" value="Unassembled WGS sequence"/>
</dbReference>
<dbReference type="CDD" id="cd18580">
    <property type="entry name" value="ABC_6TM_ABCC_D2"/>
    <property type="match status" value="1"/>
</dbReference>
<comment type="caution">
    <text evidence="11">The sequence shown here is derived from an EMBL/GenBank/DDBJ whole genome shotgun (WGS) entry which is preliminary data.</text>
</comment>
<name>A0AAD8A3P9_DIPPU</name>
<feature type="non-terminal residue" evidence="11">
    <location>
        <position position="909"/>
    </location>
</feature>
<evidence type="ECO:0000259" key="9">
    <source>
        <dbReference type="PROSITE" id="PS50893"/>
    </source>
</evidence>
<dbReference type="SUPFAM" id="SSF90123">
    <property type="entry name" value="ABC transporter transmembrane region"/>
    <property type="match status" value="1"/>
</dbReference>
<evidence type="ECO:0008006" key="13">
    <source>
        <dbReference type="Google" id="ProtNLM"/>
    </source>
</evidence>
<dbReference type="Pfam" id="PF00664">
    <property type="entry name" value="ABC_membrane"/>
    <property type="match status" value="1"/>
</dbReference>
<dbReference type="FunFam" id="1.20.1560.10:FF:000014">
    <property type="entry name" value="Multidrug resistance-associated protein member 4"/>
    <property type="match status" value="1"/>
</dbReference>
<dbReference type="GO" id="GO:0005524">
    <property type="term" value="F:ATP binding"/>
    <property type="evidence" value="ECO:0007669"/>
    <property type="project" value="UniProtKB-KW"/>
</dbReference>
<dbReference type="EMBL" id="JASPKZ010003868">
    <property type="protein sequence ID" value="KAJ9591421.1"/>
    <property type="molecule type" value="Genomic_DNA"/>
</dbReference>
<keyword evidence="2" id="KW-0813">Transport</keyword>
<dbReference type="CDD" id="cd03244">
    <property type="entry name" value="ABCC_MRP_domain2"/>
    <property type="match status" value="1"/>
</dbReference>
<keyword evidence="4" id="KW-0547">Nucleotide-binding</keyword>
<dbReference type="InterPro" id="IPR011527">
    <property type="entry name" value="ABC1_TM_dom"/>
</dbReference>
<dbReference type="Gene3D" id="1.20.1560.10">
    <property type="entry name" value="ABC transporter type 1, transmembrane domain"/>
    <property type="match status" value="1"/>
</dbReference>
<keyword evidence="3 8" id="KW-0812">Transmembrane</keyword>
<dbReference type="FunFam" id="3.40.50.300:FF:000482">
    <property type="entry name" value="Multidrug resistance-associated protein member 4"/>
    <property type="match status" value="1"/>
</dbReference>
<feature type="transmembrane region" description="Helical" evidence="8">
    <location>
        <begin position="549"/>
        <end position="569"/>
    </location>
</feature>
<evidence type="ECO:0000259" key="10">
    <source>
        <dbReference type="PROSITE" id="PS50929"/>
    </source>
</evidence>
<comment type="subcellular location">
    <subcellularLocation>
        <location evidence="1">Membrane</location>
        <topology evidence="1">Multi-pass membrane protein</topology>
    </subcellularLocation>
</comment>
<dbReference type="InterPro" id="IPR017871">
    <property type="entry name" value="ABC_transporter-like_CS"/>
</dbReference>
<dbReference type="InterPro" id="IPR003439">
    <property type="entry name" value="ABC_transporter-like_ATP-bd"/>
</dbReference>
<gene>
    <name evidence="11" type="ORF">L9F63_002027</name>
</gene>
<proteinExistence type="predicted"/>
<evidence type="ECO:0000256" key="3">
    <source>
        <dbReference type="ARBA" id="ARBA00022692"/>
    </source>
</evidence>
<evidence type="ECO:0000256" key="8">
    <source>
        <dbReference type="SAM" id="Phobius"/>
    </source>
</evidence>
<keyword evidence="6 8" id="KW-1133">Transmembrane helix</keyword>
<dbReference type="Pfam" id="PF00005">
    <property type="entry name" value="ABC_tran"/>
    <property type="match status" value="2"/>
</dbReference>
<evidence type="ECO:0000313" key="11">
    <source>
        <dbReference type="EMBL" id="KAJ9591421.1"/>
    </source>
</evidence>
<dbReference type="SMART" id="SM00382">
    <property type="entry name" value="AAA"/>
    <property type="match status" value="2"/>
</dbReference>
<feature type="transmembrane region" description="Helical" evidence="8">
    <location>
        <begin position="364"/>
        <end position="386"/>
    </location>
</feature>
<dbReference type="GO" id="GO:0016887">
    <property type="term" value="F:ATP hydrolysis activity"/>
    <property type="evidence" value="ECO:0007669"/>
    <property type="project" value="InterPro"/>
</dbReference>
<dbReference type="InterPro" id="IPR036640">
    <property type="entry name" value="ABC1_TM_sf"/>
</dbReference>
<feature type="transmembrane region" description="Helical" evidence="8">
    <location>
        <begin position="309"/>
        <end position="328"/>
    </location>
</feature>